<dbReference type="Proteomes" id="UP000265520">
    <property type="component" value="Unassembled WGS sequence"/>
</dbReference>
<keyword evidence="3" id="KW-1185">Reference proteome</keyword>
<evidence type="ECO:0000313" key="2">
    <source>
        <dbReference type="EMBL" id="MCI18412.1"/>
    </source>
</evidence>
<feature type="region of interest" description="Disordered" evidence="1">
    <location>
        <begin position="1"/>
        <end position="23"/>
    </location>
</feature>
<dbReference type="AlphaFoldDB" id="A0A392Q3F0"/>
<accession>A0A392Q3F0</accession>
<sequence length="23" mass="2295">KFDVPASSPAATGTDHIAPAFHG</sequence>
<comment type="caution">
    <text evidence="2">The sequence shown here is derived from an EMBL/GenBank/DDBJ whole genome shotgun (WGS) entry which is preliminary data.</text>
</comment>
<evidence type="ECO:0000313" key="3">
    <source>
        <dbReference type="Proteomes" id="UP000265520"/>
    </source>
</evidence>
<reference evidence="2 3" key="1">
    <citation type="journal article" date="2018" name="Front. Plant Sci.">
        <title>Red Clover (Trifolium pratense) and Zigzag Clover (T. medium) - A Picture of Genomic Similarities and Differences.</title>
        <authorList>
            <person name="Dluhosova J."/>
            <person name="Istvanek J."/>
            <person name="Nedelnik J."/>
            <person name="Repkova J."/>
        </authorList>
    </citation>
    <scope>NUCLEOTIDE SEQUENCE [LARGE SCALE GENOMIC DNA]</scope>
    <source>
        <strain evidence="3">cv. 10/8</strain>
        <tissue evidence="2">Leaf</tissue>
    </source>
</reference>
<name>A0A392Q3F0_9FABA</name>
<evidence type="ECO:0000256" key="1">
    <source>
        <dbReference type="SAM" id="MobiDB-lite"/>
    </source>
</evidence>
<proteinExistence type="predicted"/>
<dbReference type="EMBL" id="LXQA010110018">
    <property type="protein sequence ID" value="MCI18412.1"/>
    <property type="molecule type" value="Genomic_DNA"/>
</dbReference>
<feature type="non-terminal residue" evidence="2">
    <location>
        <position position="1"/>
    </location>
</feature>
<organism evidence="2 3">
    <name type="scientific">Trifolium medium</name>
    <dbReference type="NCBI Taxonomy" id="97028"/>
    <lineage>
        <taxon>Eukaryota</taxon>
        <taxon>Viridiplantae</taxon>
        <taxon>Streptophyta</taxon>
        <taxon>Embryophyta</taxon>
        <taxon>Tracheophyta</taxon>
        <taxon>Spermatophyta</taxon>
        <taxon>Magnoliopsida</taxon>
        <taxon>eudicotyledons</taxon>
        <taxon>Gunneridae</taxon>
        <taxon>Pentapetalae</taxon>
        <taxon>rosids</taxon>
        <taxon>fabids</taxon>
        <taxon>Fabales</taxon>
        <taxon>Fabaceae</taxon>
        <taxon>Papilionoideae</taxon>
        <taxon>50 kb inversion clade</taxon>
        <taxon>NPAAA clade</taxon>
        <taxon>Hologalegina</taxon>
        <taxon>IRL clade</taxon>
        <taxon>Trifolieae</taxon>
        <taxon>Trifolium</taxon>
    </lineage>
</organism>
<protein>
    <submittedName>
        <fullName evidence="2">Uncharacterized protein</fullName>
    </submittedName>
</protein>